<sequence>MGSLIQYKILISNILQYINNILLHEFYIKIHTFVQDDLIFIKKGIAM</sequence>
<dbReference type="AlphaFoldDB" id="A0A1I2GBQ5"/>
<reference evidence="1 2" key="1">
    <citation type="submission" date="2016-10" db="EMBL/GenBank/DDBJ databases">
        <authorList>
            <person name="de Groot N.N."/>
        </authorList>
    </citation>
    <scope>NUCLEOTIDE SEQUENCE [LARGE SCALE GENOMIC DNA]</scope>
    <source>
        <strain evidence="1 2">ATCC 51969</strain>
    </source>
</reference>
<organism evidence="1 2">
    <name type="scientific">Pedobacter antarcticus</name>
    <dbReference type="NCBI Taxonomy" id="34086"/>
    <lineage>
        <taxon>Bacteria</taxon>
        <taxon>Pseudomonadati</taxon>
        <taxon>Bacteroidota</taxon>
        <taxon>Sphingobacteriia</taxon>
        <taxon>Sphingobacteriales</taxon>
        <taxon>Sphingobacteriaceae</taxon>
        <taxon>Pedobacter</taxon>
    </lineage>
</organism>
<name>A0A1I2GBQ5_9SPHI</name>
<dbReference type="EMBL" id="FONS01000005">
    <property type="protein sequence ID" value="SFF14618.1"/>
    <property type="molecule type" value="Genomic_DNA"/>
</dbReference>
<protein>
    <submittedName>
        <fullName evidence="1">Uncharacterized protein</fullName>
    </submittedName>
</protein>
<evidence type="ECO:0000313" key="2">
    <source>
        <dbReference type="Proteomes" id="UP000183129"/>
    </source>
</evidence>
<evidence type="ECO:0000313" key="1">
    <source>
        <dbReference type="EMBL" id="SFF14618.1"/>
    </source>
</evidence>
<gene>
    <name evidence="1" type="ORF">SAMN03003324_02618</name>
</gene>
<accession>A0A1I2GBQ5</accession>
<dbReference type="Proteomes" id="UP000183129">
    <property type="component" value="Unassembled WGS sequence"/>
</dbReference>
<proteinExistence type="predicted"/>